<dbReference type="Proteomes" id="UP001611548">
    <property type="component" value="Unassembled WGS sequence"/>
</dbReference>
<evidence type="ECO:0000313" key="1">
    <source>
        <dbReference type="EMBL" id="MFI1966927.1"/>
    </source>
</evidence>
<accession>A0ABW7UZS7</accession>
<proteinExistence type="predicted"/>
<dbReference type="EMBL" id="JBIRWE010000012">
    <property type="protein sequence ID" value="MFI1966927.1"/>
    <property type="molecule type" value="Genomic_DNA"/>
</dbReference>
<comment type="caution">
    <text evidence="1">The sequence shown here is derived from an EMBL/GenBank/DDBJ whole genome shotgun (WGS) entry which is preliminary data.</text>
</comment>
<dbReference type="Gene3D" id="3.20.20.140">
    <property type="entry name" value="Metal-dependent hydrolases"/>
    <property type="match status" value="1"/>
</dbReference>
<dbReference type="Gene3D" id="2.30.40.10">
    <property type="entry name" value="Urease, subunit C, domain 1"/>
    <property type="match status" value="1"/>
</dbReference>
<reference evidence="1 2" key="1">
    <citation type="submission" date="2024-10" db="EMBL/GenBank/DDBJ databases">
        <title>The Natural Products Discovery Center: Release of the First 8490 Sequenced Strains for Exploring Actinobacteria Biosynthetic Diversity.</title>
        <authorList>
            <person name="Kalkreuter E."/>
            <person name="Kautsar S.A."/>
            <person name="Yang D."/>
            <person name="Bader C.D."/>
            <person name="Teijaro C.N."/>
            <person name="Fluegel L."/>
            <person name="Davis C.M."/>
            <person name="Simpson J.R."/>
            <person name="Lauterbach L."/>
            <person name="Steele A.D."/>
            <person name="Gui C."/>
            <person name="Meng S."/>
            <person name="Li G."/>
            <person name="Viehrig K."/>
            <person name="Ye F."/>
            <person name="Su P."/>
            <person name="Kiefer A.F."/>
            <person name="Nichols A."/>
            <person name="Cepeda A.J."/>
            <person name="Yan W."/>
            <person name="Fan B."/>
            <person name="Jiang Y."/>
            <person name="Adhikari A."/>
            <person name="Zheng C.-J."/>
            <person name="Schuster L."/>
            <person name="Cowan T.M."/>
            <person name="Smanski M.J."/>
            <person name="Chevrette M.G."/>
            <person name="De Carvalho L.P.S."/>
            <person name="Shen B."/>
        </authorList>
    </citation>
    <scope>NUCLEOTIDE SEQUENCE [LARGE SCALE GENOMIC DNA]</scope>
    <source>
        <strain evidence="1 2">NPDC020327</strain>
    </source>
</reference>
<evidence type="ECO:0000313" key="2">
    <source>
        <dbReference type="Proteomes" id="UP001611548"/>
    </source>
</evidence>
<protein>
    <submittedName>
        <fullName evidence="1">Uncharacterized protein</fullName>
    </submittedName>
</protein>
<dbReference type="RefSeq" id="WP_055470989.1">
    <property type="nucleotide sequence ID" value="NZ_JBIRWE010000012.1"/>
</dbReference>
<name>A0ABW7UZS7_9ACTN</name>
<sequence>MLTVHAAEVLWTGPGHELVRGGAVVVEGARIAFAGPYEKVVAECPRARVRRWPGLLTPGLVNREAGWLLEAVYHPDPREAEALGTEPVMNAALAAARPGESARRGVQRMLAHGTTAVVGPFEVPEVRAAVERAGLVVAAAAPSGVRSATPLDPLAGEACDGAFTAAPVPGGRADLAVFDVRTDGDPLAALAEAGAGTCVATVLGGRLVHRRR</sequence>
<gene>
    <name evidence="1" type="ORF">ACH429_22910</name>
</gene>
<dbReference type="InterPro" id="IPR011059">
    <property type="entry name" value="Metal-dep_hydrolase_composite"/>
</dbReference>
<organism evidence="1 2">
    <name type="scientific">Streptomyces pathocidini</name>
    <dbReference type="NCBI Taxonomy" id="1650571"/>
    <lineage>
        <taxon>Bacteria</taxon>
        <taxon>Bacillati</taxon>
        <taxon>Actinomycetota</taxon>
        <taxon>Actinomycetes</taxon>
        <taxon>Kitasatosporales</taxon>
        <taxon>Streptomycetaceae</taxon>
        <taxon>Streptomyces</taxon>
    </lineage>
</organism>
<keyword evidence="2" id="KW-1185">Reference proteome</keyword>
<dbReference type="SUPFAM" id="SSF51338">
    <property type="entry name" value="Composite domain of metallo-dependent hydrolases"/>
    <property type="match status" value="1"/>
</dbReference>